<reference evidence="4 5" key="1">
    <citation type="journal article" date="2016" name="Front. Microbiol.">
        <title>Comprehensive Phylogenetic Analysis of Bovine Non-aureus Staphylococci Species Based on Whole-Genome Sequencing.</title>
        <authorList>
            <person name="Naushad S."/>
            <person name="Barkema H.W."/>
            <person name="Luby C."/>
            <person name="Condas L.A."/>
            <person name="Nobrega D.B."/>
            <person name="Carson D.A."/>
            <person name="De Buck J."/>
        </authorList>
    </citation>
    <scope>NUCLEOTIDE SEQUENCE [LARGE SCALE GENOMIC DNA]</scope>
    <source>
        <strain evidence="2 5">SNUC 105</strain>
        <strain evidence="3 4">SNUC 1363</strain>
    </source>
</reference>
<comment type="caution">
    <text evidence="2">The sequence shown here is derived from an EMBL/GenBank/DDBJ whole genome shotgun (WGS) entry which is preliminary data.</text>
</comment>
<dbReference type="Proteomes" id="UP000242008">
    <property type="component" value="Unassembled WGS sequence"/>
</dbReference>
<dbReference type="Gene3D" id="1.10.1070.20">
    <property type="match status" value="1"/>
</dbReference>
<keyword evidence="2" id="KW-0808">Transferase</keyword>
<keyword evidence="2" id="KW-0418">Kinase</keyword>
<keyword evidence="4" id="KW-1185">Reference proteome</keyword>
<dbReference type="EMBL" id="PZAO01000060">
    <property type="protein sequence ID" value="PTG67067.1"/>
    <property type="molecule type" value="Genomic_DNA"/>
</dbReference>
<evidence type="ECO:0000313" key="2">
    <source>
        <dbReference type="EMBL" id="PTG26637.1"/>
    </source>
</evidence>
<accession>A0AAX0ZFR1</accession>
<dbReference type="EMBL" id="PZCM01000010">
    <property type="protein sequence ID" value="PTG26637.1"/>
    <property type="molecule type" value="Genomic_DNA"/>
</dbReference>
<evidence type="ECO:0000313" key="3">
    <source>
        <dbReference type="EMBL" id="PTG67067.1"/>
    </source>
</evidence>
<reference evidence="2" key="2">
    <citation type="submission" date="2018-03" db="EMBL/GenBank/DDBJ databases">
        <authorList>
            <person name="Naushad S."/>
        </authorList>
    </citation>
    <scope>NUCLEOTIDE SEQUENCE</scope>
    <source>
        <strain evidence="2">SNUC 105</strain>
        <strain evidence="3">SNUC 1363</strain>
    </source>
</reference>
<dbReference type="Pfam" id="PF20613">
    <property type="entry name" value="HipA_2"/>
    <property type="match status" value="1"/>
</dbReference>
<evidence type="ECO:0000313" key="5">
    <source>
        <dbReference type="Proteomes" id="UP000242144"/>
    </source>
</evidence>
<dbReference type="InterPro" id="IPR046748">
    <property type="entry name" value="HipA_2"/>
</dbReference>
<evidence type="ECO:0000313" key="4">
    <source>
        <dbReference type="Proteomes" id="UP000242008"/>
    </source>
</evidence>
<gene>
    <name evidence="2" type="ORF">BU638_08570</name>
    <name evidence="3" type="ORF">BU676_12245</name>
</gene>
<feature type="domain" description="HipA-like kinase" evidence="1">
    <location>
        <begin position="4"/>
        <end position="156"/>
    </location>
</feature>
<dbReference type="RefSeq" id="WP_037573026.1">
    <property type="nucleotide sequence ID" value="NZ_BMDK01000001.1"/>
</dbReference>
<dbReference type="GO" id="GO:0016301">
    <property type="term" value="F:kinase activity"/>
    <property type="evidence" value="ECO:0007669"/>
    <property type="project" value="UniProtKB-KW"/>
</dbReference>
<proteinExistence type="predicted"/>
<protein>
    <submittedName>
        <fullName evidence="2">Phosphatidylinositol kinase</fullName>
    </submittedName>
</protein>
<evidence type="ECO:0000259" key="1">
    <source>
        <dbReference type="Pfam" id="PF20613"/>
    </source>
</evidence>
<organism evidence="2 5">
    <name type="scientific">Staphylococcus chromogenes</name>
    <name type="common">Staphylococcus hyicus subsp. chromogenes</name>
    <dbReference type="NCBI Taxonomy" id="46126"/>
    <lineage>
        <taxon>Bacteria</taxon>
        <taxon>Bacillati</taxon>
        <taxon>Bacillota</taxon>
        <taxon>Bacilli</taxon>
        <taxon>Bacillales</taxon>
        <taxon>Staphylococcaceae</taxon>
        <taxon>Staphylococcus</taxon>
    </lineage>
</organism>
<dbReference type="Proteomes" id="UP000242144">
    <property type="component" value="Unassembled WGS sequence"/>
</dbReference>
<name>A0AAX0ZFR1_STACR</name>
<dbReference type="AlphaFoldDB" id="A0AAX0ZFR1"/>
<sequence length="263" mass="29912">MEKITEITSKVGNGATTPYYAMINSSAVVIKSIKNDEGFYALFNEATGYYIAESLEFPHPEFGFAEYDGFLTKNHISSGVSFDHAELFTYTVLENAVLPIDAPGMLNTVENKNIIELIIFDCFISNTDRNKGNLLIKMPKKKQKAELFPIDYTHIFPGECIWFDVLKKGNPSIKTMIEDVFNTGNYQLLIENKTFTSAEIQQVGSDFKNKLGNIDMDAIIDSIPFKIKSGHQEQDIKLLKKFVERNKNEFDDIIEEIIKHLVR</sequence>